<evidence type="ECO:0000256" key="6">
    <source>
        <dbReference type="ARBA" id="ARBA00022777"/>
    </source>
</evidence>
<accession>A0ABR3GK83</accession>
<dbReference type="InterPro" id="IPR008271">
    <property type="entry name" value="Ser/Thr_kinase_AS"/>
</dbReference>
<keyword evidence="15" id="KW-1185">Reference proteome</keyword>
<keyword evidence="3" id="KW-0723">Serine/threonine-protein kinase</keyword>
<dbReference type="PROSITE" id="PS00108">
    <property type="entry name" value="PROTEIN_KINASE_ST"/>
    <property type="match status" value="1"/>
</dbReference>
<dbReference type="Gene3D" id="1.25.40.20">
    <property type="entry name" value="Ankyrin repeat-containing domain"/>
    <property type="match status" value="1"/>
</dbReference>
<evidence type="ECO:0000256" key="9">
    <source>
        <dbReference type="ARBA" id="ARBA00030237"/>
    </source>
</evidence>
<dbReference type="Gene3D" id="3.30.200.20">
    <property type="entry name" value="Phosphorylase Kinase, domain 1"/>
    <property type="match status" value="1"/>
</dbReference>
<evidence type="ECO:0000256" key="5">
    <source>
        <dbReference type="ARBA" id="ARBA00022741"/>
    </source>
</evidence>
<dbReference type="InterPro" id="IPR000719">
    <property type="entry name" value="Prot_kinase_dom"/>
</dbReference>
<dbReference type="InterPro" id="IPR036770">
    <property type="entry name" value="Ankyrin_rpt-contain_sf"/>
</dbReference>
<feature type="domain" description="Protein kinase" evidence="13">
    <location>
        <begin position="43"/>
        <end position="349"/>
    </location>
</feature>
<feature type="repeat" description="ANK" evidence="12">
    <location>
        <begin position="498"/>
        <end position="530"/>
    </location>
</feature>
<evidence type="ECO:0000256" key="12">
    <source>
        <dbReference type="PROSITE-ProRule" id="PRU00023"/>
    </source>
</evidence>
<proteinExistence type="predicted"/>
<evidence type="ECO:0000256" key="7">
    <source>
        <dbReference type="ARBA" id="ARBA00022840"/>
    </source>
</evidence>
<evidence type="ECO:0000313" key="15">
    <source>
        <dbReference type="Proteomes" id="UP001447188"/>
    </source>
</evidence>
<keyword evidence="5" id="KW-0547">Nucleotide-binding</keyword>
<name>A0ABR3GK83_9PEZI</name>
<evidence type="ECO:0000256" key="8">
    <source>
        <dbReference type="ARBA" id="ARBA00023006"/>
    </source>
</evidence>
<evidence type="ECO:0000256" key="1">
    <source>
        <dbReference type="ARBA" id="ARBA00004623"/>
    </source>
</evidence>
<keyword evidence="12" id="KW-0040">ANK repeat</keyword>
<comment type="catalytic activity">
    <reaction evidence="11">
        <text>L-seryl-[protein] + ATP = O-phospho-L-seryl-[protein] + ADP + H(+)</text>
        <dbReference type="Rhea" id="RHEA:17989"/>
        <dbReference type="Rhea" id="RHEA-COMP:9863"/>
        <dbReference type="Rhea" id="RHEA-COMP:11604"/>
        <dbReference type="ChEBI" id="CHEBI:15378"/>
        <dbReference type="ChEBI" id="CHEBI:29999"/>
        <dbReference type="ChEBI" id="CHEBI:30616"/>
        <dbReference type="ChEBI" id="CHEBI:83421"/>
        <dbReference type="ChEBI" id="CHEBI:456216"/>
        <dbReference type="EC" id="2.7.11.1"/>
    </reaction>
</comment>
<evidence type="ECO:0000256" key="3">
    <source>
        <dbReference type="ARBA" id="ARBA00022527"/>
    </source>
</evidence>
<sequence>MSAPIPKFDDFYRLETKFYAGYVESPNHECDTRTGREKAVSKWKRERVIGIGMSGTVWLEQEEDGGQLRAVKCINQSPLQLLETSLSRELLALIKLANASASIHTLGSRLCILTESVQHAHLFVEFFGWYENKLENTTCFAMEYIEYGDLKKYITENPTQARSEAREITKQILEGLEILHREGMCHRDLKPPNILVASTDPIWVKMADFGTVKEIKDTLSWTRCGTPGYLAPEILGILPQKLKGGKTFAYALDMWSLGCVVHELLTLEMPFLEPGHESDMFSGMTMSDFAPQVDMGSLLEYCRGESEFPTEILRNAQVGEDGIDLIKGLMNPDPKGRPTAVRTLKHPWLASGRYESAWYRNLEREFSHLGINLDLGEKNGPLMRQLRKTDIVPYLPAAAGKHLPALLQMALAKGFNSVALMLLKSSSPELVHPRGRLLQEAVKNGRFSAAELLLANKTDVDAQVDGRMALGVAAERGDIKLVKLLLDYKANVNTMTDSGWTALRAATEGGYTDIVELLLSNGATRTALGSGAGM</sequence>
<dbReference type="EC" id="2.7.11.1" evidence="2"/>
<dbReference type="PROSITE" id="PS50297">
    <property type="entry name" value="ANK_REP_REGION"/>
    <property type="match status" value="2"/>
</dbReference>
<dbReference type="PROSITE" id="PS50088">
    <property type="entry name" value="ANK_REPEAT"/>
    <property type="match status" value="2"/>
</dbReference>
<protein>
    <recommendedName>
        <fullName evidence="2">non-specific serine/threonine protein kinase</fullName>
        <ecNumber evidence="2">2.7.11.1</ecNumber>
    </recommendedName>
    <alternativeName>
        <fullName evidence="9">Autophagy-related protein 1</fullName>
    </alternativeName>
</protein>
<dbReference type="PANTHER" id="PTHR24348">
    <property type="entry name" value="SERINE/THREONINE-PROTEIN KINASE UNC-51-RELATED"/>
    <property type="match status" value="1"/>
</dbReference>
<dbReference type="SUPFAM" id="SSF48403">
    <property type="entry name" value="Ankyrin repeat"/>
    <property type="match status" value="1"/>
</dbReference>
<evidence type="ECO:0000256" key="4">
    <source>
        <dbReference type="ARBA" id="ARBA00022679"/>
    </source>
</evidence>
<comment type="caution">
    <text evidence="14">The sequence shown here is derived from an EMBL/GenBank/DDBJ whole genome shotgun (WGS) entry which is preliminary data.</text>
</comment>
<gene>
    <name evidence="14" type="ORF">Q9L58_004735</name>
</gene>
<comment type="subcellular location">
    <subcellularLocation>
        <location evidence="1">Preautophagosomal structure membrane</location>
        <topology evidence="1">Peripheral membrane protein</topology>
    </subcellularLocation>
</comment>
<dbReference type="PROSITE" id="PS50011">
    <property type="entry name" value="PROTEIN_KINASE_DOM"/>
    <property type="match status" value="1"/>
</dbReference>
<dbReference type="Gene3D" id="1.10.510.10">
    <property type="entry name" value="Transferase(Phosphotransferase) domain 1"/>
    <property type="match status" value="1"/>
</dbReference>
<dbReference type="PANTHER" id="PTHR24348:SF22">
    <property type="entry name" value="NON-SPECIFIC SERINE_THREONINE PROTEIN KINASE"/>
    <property type="match status" value="1"/>
</dbReference>
<keyword evidence="7" id="KW-0067">ATP-binding</keyword>
<evidence type="ECO:0000256" key="10">
    <source>
        <dbReference type="ARBA" id="ARBA00047899"/>
    </source>
</evidence>
<evidence type="ECO:0000256" key="2">
    <source>
        <dbReference type="ARBA" id="ARBA00012513"/>
    </source>
</evidence>
<comment type="catalytic activity">
    <reaction evidence="10">
        <text>L-threonyl-[protein] + ATP = O-phospho-L-threonyl-[protein] + ADP + H(+)</text>
        <dbReference type="Rhea" id="RHEA:46608"/>
        <dbReference type="Rhea" id="RHEA-COMP:11060"/>
        <dbReference type="Rhea" id="RHEA-COMP:11605"/>
        <dbReference type="ChEBI" id="CHEBI:15378"/>
        <dbReference type="ChEBI" id="CHEBI:30013"/>
        <dbReference type="ChEBI" id="CHEBI:30616"/>
        <dbReference type="ChEBI" id="CHEBI:61977"/>
        <dbReference type="ChEBI" id="CHEBI:456216"/>
        <dbReference type="EC" id="2.7.11.1"/>
    </reaction>
</comment>
<keyword evidence="6" id="KW-0418">Kinase</keyword>
<keyword evidence="4" id="KW-0808">Transferase</keyword>
<dbReference type="InterPro" id="IPR011009">
    <property type="entry name" value="Kinase-like_dom_sf"/>
</dbReference>
<evidence type="ECO:0000313" key="14">
    <source>
        <dbReference type="EMBL" id="KAL0636278.1"/>
    </source>
</evidence>
<dbReference type="SUPFAM" id="SSF56112">
    <property type="entry name" value="Protein kinase-like (PK-like)"/>
    <property type="match status" value="1"/>
</dbReference>
<dbReference type="Proteomes" id="UP001447188">
    <property type="component" value="Unassembled WGS sequence"/>
</dbReference>
<dbReference type="InterPro" id="IPR045269">
    <property type="entry name" value="Atg1-like"/>
</dbReference>
<feature type="repeat" description="ANK" evidence="12">
    <location>
        <begin position="465"/>
        <end position="497"/>
    </location>
</feature>
<dbReference type="InterPro" id="IPR002110">
    <property type="entry name" value="Ankyrin_rpt"/>
</dbReference>
<dbReference type="Pfam" id="PF00069">
    <property type="entry name" value="Pkinase"/>
    <property type="match status" value="1"/>
</dbReference>
<dbReference type="SMART" id="SM00220">
    <property type="entry name" value="S_TKc"/>
    <property type="match status" value="1"/>
</dbReference>
<organism evidence="14 15">
    <name type="scientific">Discina gigas</name>
    <dbReference type="NCBI Taxonomy" id="1032678"/>
    <lineage>
        <taxon>Eukaryota</taxon>
        <taxon>Fungi</taxon>
        <taxon>Dikarya</taxon>
        <taxon>Ascomycota</taxon>
        <taxon>Pezizomycotina</taxon>
        <taxon>Pezizomycetes</taxon>
        <taxon>Pezizales</taxon>
        <taxon>Discinaceae</taxon>
        <taxon>Discina</taxon>
    </lineage>
</organism>
<dbReference type="Pfam" id="PF12796">
    <property type="entry name" value="Ank_2"/>
    <property type="match status" value="1"/>
</dbReference>
<evidence type="ECO:0000259" key="13">
    <source>
        <dbReference type="PROSITE" id="PS50011"/>
    </source>
</evidence>
<reference evidence="14 15" key="1">
    <citation type="submission" date="2024-02" db="EMBL/GenBank/DDBJ databases">
        <title>Discinaceae phylogenomics.</title>
        <authorList>
            <person name="Dirks A.C."/>
            <person name="James T.Y."/>
        </authorList>
    </citation>
    <scope>NUCLEOTIDE SEQUENCE [LARGE SCALE GENOMIC DNA]</scope>
    <source>
        <strain evidence="14 15">ACD0624</strain>
    </source>
</reference>
<evidence type="ECO:0000256" key="11">
    <source>
        <dbReference type="ARBA" id="ARBA00048679"/>
    </source>
</evidence>
<keyword evidence="8" id="KW-0072">Autophagy</keyword>
<dbReference type="EMBL" id="JBBBZM010000053">
    <property type="protein sequence ID" value="KAL0636278.1"/>
    <property type="molecule type" value="Genomic_DNA"/>
</dbReference>
<dbReference type="SMART" id="SM00248">
    <property type="entry name" value="ANK"/>
    <property type="match status" value="3"/>
</dbReference>